<feature type="transmembrane region" description="Helical" evidence="7">
    <location>
        <begin position="401"/>
        <end position="423"/>
    </location>
</feature>
<dbReference type="Proteomes" id="UP001172673">
    <property type="component" value="Unassembled WGS sequence"/>
</dbReference>
<dbReference type="InterPro" id="IPR036259">
    <property type="entry name" value="MFS_trans_sf"/>
</dbReference>
<evidence type="ECO:0000256" key="6">
    <source>
        <dbReference type="SAM" id="MobiDB-lite"/>
    </source>
</evidence>
<evidence type="ECO:0000313" key="10">
    <source>
        <dbReference type="Proteomes" id="UP001172673"/>
    </source>
</evidence>
<organism evidence="9 10">
    <name type="scientific">Cladophialophora chaetospira</name>
    <dbReference type="NCBI Taxonomy" id="386627"/>
    <lineage>
        <taxon>Eukaryota</taxon>
        <taxon>Fungi</taxon>
        <taxon>Dikarya</taxon>
        <taxon>Ascomycota</taxon>
        <taxon>Pezizomycotina</taxon>
        <taxon>Eurotiomycetes</taxon>
        <taxon>Chaetothyriomycetidae</taxon>
        <taxon>Chaetothyriales</taxon>
        <taxon>Herpotrichiellaceae</taxon>
        <taxon>Cladophialophora</taxon>
    </lineage>
</organism>
<sequence>MLQNISFAVTSLARNASPKRRMTRGPIEKGVPSEGLLAVLNDPDRVSEELRSQLEGFSNEELAVGTKIVKRLLDCCLMAMAWVMFACNYFDRSCLASAKLMGLRVDLGMNSNEYGVAMMVLFIAYVCAQVPSNIFLVKHRPSIYLPTTMVLWGCVCVSTAFVKTPGQLYAVRFILGLLEAPFCVGCLFLISSWYTRTELGLRSAILLSAPMTANAFSGVVAFGIADSIDGLFNLEGWRWLFIVGGSFTVFVALVAFLVLPDYPHNTRWLHEEERAVAQLRLIADRGASENSVSGIVGLKMALKSWRVWTFAGMYFLLAIGASLHNFFPSVVKTLGFSRKTTLWMTAPPYLLAVFTAISTALSADRLRNCSFHIIGTVSFAMVGFLVFLFEQSTDRKGIWIRYFSTFLMLTGAHAANPIVLAWAQKTIQQPKEMRATAIAIINACGTISQIITAELYPNRWSPRYIQSMSLNTACALAAILLAIFMREKLRRANKKLDKEEELVVSTVQELGSSSSKEEDPVATRVQELRTSGDEEMQATTRPFRYVT</sequence>
<comment type="caution">
    <text evidence="9">The sequence shown here is derived from an EMBL/GenBank/DDBJ whole genome shotgun (WGS) entry which is preliminary data.</text>
</comment>
<feature type="transmembrane region" description="Helical" evidence="7">
    <location>
        <begin position="114"/>
        <end position="136"/>
    </location>
</feature>
<dbReference type="GO" id="GO:0016020">
    <property type="term" value="C:membrane"/>
    <property type="evidence" value="ECO:0007669"/>
    <property type="project" value="UniProtKB-SubCell"/>
</dbReference>
<keyword evidence="4 7" id="KW-1133">Transmembrane helix</keyword>
<accession>A0AA38WW56</accession>
<keyword evidence="5 7" id="KW-0472">Membrane</keyword>
<feature type="transmembrane region" description="Helical" evidence="7">
    <location>
        <begin position="307"/>
        <end position="326"/>
    </location>
</feature>
<feature type="transmembrane region" description="Helical" evidence="7">
    <location>
        <begin position="143"/>
        <end position="162"/>
    </location>
</feature>
<feature type="transmembrane region" description="Helical" evidence="7">
    <location>
        <begin position="203"/>
        <end position="225"/>
    </location>
</feature>
<name>A0AA38WW56_9EURO</name>
<gene>
    <name evidence="9" type="ORF">H2200_013352</name>
</gene>
<keyword evidence="2" id="KW-0813">Transport</keyword>
<dbReference type="FunFam" id="1.20.1250.20:FF:000013">
    <property type="entry name" value="MFS general substrate transporter"/>
    <property type="match status" value="1"/>
</dbReference>
<feature type="transmembrane region" description="Helical" evidence="7">
    <location>
        <begin position="237"/>
        <end position="259"/>
    </location>
</feature>
<evidence type="ECO:0000256" key="5">
    <source>
        <dbReference type="ARBA" id="ARBA00023136"/>
    </source>
</evidence>
<dbReference type="InterPro" id="IPR020846">
    <property type="entry name" value="MFS_dom"/>
</dbReference>
<evidence type="ECO:0000256" key="1">
    <source>
        <dbReference type="ARBA" id="ARBA00004141"/>
    </source>
</evidence>
<feature type="transmembrane region" description="Helical" evidence="7">
    <location>
        <begin position="346"/>
        <end position="363"/>
    </location>
</feature>
<feature type="compositionally biased region" description="Basic and acidic residues" evidence="6">
    <location>
        <begin position="515"/>
        <end position="532"/>
    </location>
</feature>
<comment type="subcellular location">
    <subcellularLocation>
        <location evidence="1">Membrane</location>
        <topology evidence="1">Multi-pass membrane protein</topology>
    </subcellularLocation>
</comment>
<dbReference type="FunFam" id="1.20.1250.20:FF:000057">
    <property type="entry name" value="MFS general substrate transporter"/>
    <property type="match status" value="1"/>
</dbReference>
<feature type="transmembrane region" description="Helical" evidence="7">
    <location>
        <begin position="370"/>
        <end position="389"/>
    </location>
</feature>
<dbReference type="GO" id="GO:0022857">
    <property type="term" value="F:transmembrane transporter activity"/>
    <property type="evidence" value="ECO:0007669"/>
    <property type="project" value="InterPro"/>
</dbReference>
<dbReference type="SUPFAM" id="SSF103473">
    <property type="entry name" value="MFS general substrate transporter"/>
    <property type="match status" value="1"/>
</dbReference>
<dbReference type="AlphaFoldDB" id="A0AA38WW56"/>
<dbReference type="PANTHER" id="PTHR43791">
    <property type="entry name" value="PERMEASE-RELATED"/>
    <property type="match status" value="1"/>
</dbReference>
<protein>
    <recommendedName>
        <fullName evidence="8">Major facilitator superfamily (MFS) profile domain-containing protein</fullName>
    </recommendedName>
</protein>
<dbReference type="PANTHER" id="PTHR43791:SF92">
    <property type="entry name" value="AGL026WP"/>
    <property type="match status" value="1"/>
</dbReference>
<feature type="transmembrane region" description="Helical" evidence="7">
    <location>
        <begin position="168"/>
        <end position="191"/>
    </location>
</feature>
<evidence type="ECO:0000259" key="8">
    <source>
        <dbReference type="PROSITE" id="PS50850"/>
    </source>
</evidence>
<feature type="region of interest" description="Disordered" evidence="6">
    <location>
        <begin position="508"/>
        <end position="547"/>
    </location>
</feature>
<evidence type="ECO:0000256" key="7">
    <source>
        <dbReference type="SAM" id="Phobius"/>
    </source>
</evidence>
<evidence type="ECO:0000256" key="4">
    <source>
        <dbReference type="ARBA" id="ARBA00022989"/>
    </source>
</evidence>
<feature type="transmembrane region" description="Helical" evidence="7">
    <location>
        <begin position="464"/>
        <end position="485"/>
    </location>
</feature>
<dbReference type="InterPro" id="IPR011701">
    <property type="entry name" value="MFS"/>
</dbReference>
<evidence type="ECO:0000256" key="2">
    <source>
        <dbReference type="ARBA" id="ARBA00022448"/>
    </source>
</evidence>
<proteinExistence type="predicted"/>
<dbReference type="Pfam" id="PF07690">
    <property type="entry name" value="MFS_1"/>
    <property type="match status" value="1"/>
</dbReference>
<evidence type="ECO:0000256" key="3">
    <source>
        <dbReference type="ARBA" id="ARBA00022692"/>
    </source>
</evidence>
<keyword evidence="10" id="KW-1185">Reference proteome</keyword>
<evidence type="ECO:0000313" key="9">
    <source>
        <dbReference type="EMBL" id="KAJ9602232.1"/>
    </source>
</evidence>
<feature type="domain" description="Major facilitator superfamily (MFS) profile" evidence="8">
    <location>
        <begin position="77"/>
        <end position="490"/>
    </location>
</feature>
<keyword evidence="3 7" id="KW-0812">Transmembrane</keyword>
<dbReference type="Gene3D" id="1.20.1250.20">
    <property type="entry name" value="MFS general substrate transporter like domains"/>
    <property type="match status" value="2"/>
</dbReference>
<feature type="transmembrane region" description="Helical" evidence="7">
    <location>
        <begin position="435"/>
        <end position="452"/>
    </location>
</feature>
<dbReference type="PROSITE" id="PS50850">
    <property type="entry name" value="MFS"/>
    <property type="match status" value="1"/>
</dbReference>
<reference evidence="9" key="1">
    <citation type="submission" date="2022-10" db="EMBL/GenBank/DDBJ databases">
        <title>Culturing micro-colonial fungi from biological soil crusts in the Mojave desert and describing Neophaeococcomyces mojavensis, and introducing the new genera and species Taxawa tesnikishii.</title>
        <authorList>
            <person name="Kurbessoian T."/>
            <person name="Stajich J.E."/>
        </authorList>
    </citation>
    <scope>NUCLEOTIDE SEQUENCE</scope>
    <source>
        <strain evidence="9">TK_41</strain>
    </source>
</reference>
<dbReference type="EMBL" id="JAPDRK010000028">
    <property type="protein sequence ID" value="KAJ9602232.1"/>
    <property type="molecule type" value="Genomic_DNA"/>
</dbReference>